<comment type="caution">
    <text evidence="5">The sequence shown here is derived from an EMBL/GenBank/DDBJ whole genome shotgun (WGS) entry which is preliminary data.</text>
</comment>
<dbReference type="GO" id="GO:0016829">
    <property type="term" value="F:lyase activity"/>
    <property type="evidence" value="ECO:0007669"/>
    <property type="project" value="UniProtKB-KW"/>
</dbReference>
<evidence type="ECO:0000256" key="3">
    <source>
        <dbReference type="ARBA" id="ARBA00023239"/>
    </source>
</evidence>
<dbReference type="CDD" id="cd06558">
    <property type="entry name" value="crotonase-like"/>
    <property type="match status" value="1"/>
</dbReference>
<dbReference type="EMBL" id="JAUSUZ010000001">
    <property type="protein sequence ID" value="MDQ0365637.1"/>
    <property type="molecule type" value="Genomic_DNA"/>
</dbReference>
<accession>A0AAE3VXX4</accession>
<dbReference type="SUPFAM" id="SSF52096">
    <property type="entry name" value="ClpP/crotonase"/>
    <property type="match status" value="1"/>
</dbReference>
<dbReference type="PANTHER" id="PTHR11941">
    <property type="entry name" value="ENOYL-COA HYDRATASE-RELATED"/>
    <property type="match status" value="1"/>
</dbReference>
<keyword evidence="6" id="KW-1185">Reference proteome</keyword>
<dbReference type="PROSITE" id="PS00166">
    <property type="entry name" value="ENOYL_COA_HYDRATASE"/>
    <property type="match status" value="1"/>
</dbReference>
<evidence type="ECO:0000313" key="6">
    <source>
        <dbReference type="Proteomes" id="UP001240236"/>
    </source>
</evidence>
<name>A0AAE3VXX4_9ACTN</name>
<dbReference type="InterPro" id="IPR018376">
    <property type="entry name" value="Enoyl-CoA_hyd/isom_CS"/>
</dbReference>
<evidence type="ECO:0000256" key="1">
    <source>
        <dbReference type="ARBA" id="ARBA00005254"/>
    </source>
</evidence>
<proteinExistence type="inferred from homology"/>
<evidence type="ECO:0000256" key="2">
    <source>
        <dbReference type="ARBA" id="ARBA00023098"/>
    </source>
</evidence>
<evidence type="ECO:0000256" key="4">
    <source>
        <dbReference type="RuleBase" id="RU003707"/>
    </source>
</evidence>
<organism evidence="5 6">
    <name type="scientific">Catenuloplanes indicus</name>
    <dbReference type="NCBI Taxonomy" id="137267"/>
    <lineage>
        <taxon>Bacteria</taxon>
        <taxon>Bacillati</taxon>
        <taxon>Actinomycetota</taxon>
        <taxon>Actinomycetes</taxon>
        <taxon>Micromonosporales</taxon>
        <taxon>Micromonosporaceae</taxon>
        <taxon>Catenuloplanes</taxon>
    </lineage>
</organism>
<comment type="similarity">
    <text evidence="1 4">Belongs to the enoyl-CoA hydratase/isomerase family.</text>
</comment>
<protein>
    <submittedName>
        <fullName evidence="5">Enoyl-CoA hydratase/carnithine racemase</fullName>
    </submittedName>
</protein>
<dbReference type="InterPro" id="IPR029045">
    <property type="entry name" value="ClpP/crotonase-like_dom_sf"/>
</dbReference>
<reference evidence="5 6" key="1">
    <citation type="submission" date="2023-07" db="EMBL/GenBank/DDBJ databases">
        <title>Sequencing the genomes of 1000 actinobacteria strains.</title>
        <authorList>
            <person name="Klenk H.-P."/>
        </authorList>
    </citation>
    <scope>NUCLEOTIDE SEQUENCE [LARGE SCALE GENOMIC DNA]</scope>
    <source>
        <strain evidence="5 6">DSM 44709</strain>
    </source>
</reference>
<sequence length="246" mass="26012">MRLECDGPVATVTLCRPDVLNAQTPDMWRALRNFSRELTGDVRVVVVRGEGRAFSAGLDRAVFGGGDFTELAALPDDEAAERIAGFQEAFTWLRRPDLVTIAAVQGHAIGAGFQLALACDLRLLADDAKLSMAEVTLGLVPDLGGTKRLVELIGYARALEVCVTGRRVAADEAAAMGLGNLVVPVAELERATRDLTAAVLAGNRDAVIEIKALLSAAADRSDADADRAEREAQVRRAKDLFGGTGG</sequence>
<gene>
    <name evidence="5" type="ORF">J2S42_002306</name>
</gene>
<dbReference type="AlphaFoldDB" id="A0AAE3VXX4"/>
<dbReference type="Proteomes" id="UP001240236">
    <property type="component" value="Unassembled WGS sequence"/>
</dbReference>
<dbReference type="Pfam" id="PF00378">
    <property type="entry name" value="ECH_1"/>
    <property type="match status" value="1"/>
</dbReference>
<keyword evidence="2" id="KW-0443">Lipid metabolism</keyword>
<dbReference type="PANTHER" id="PTHR11941:SF169">
    <property type="entry name" value="(7AS)-7A-METHYL-1,5-DIOXO-2,3,5,6,7,7A-HEXAHYDRO-1H-INDENE-CARBOXYL-COA HYDROLASE"/>
    <property type="match status" value="1"/>
</dbReference>
<dbReference type="GO" id="GO:0006635">
    <property type="term" value="P:fatty acid beta-oxidation"/>
    <property type="evidence" value="ECO:0007669"/>
    <property type="project" value="TreeGrafter"/>
</dbReference>
<keyword evidence="3" id="KW-0456">Lyase</keyword>
<dbReference type="InterPro" id="IPR001753">
    <property type="entry name" value="Enoyl-CoA_hydra/iso"/>
</dbReference>
<evidence type="ECO:0000313" key="5">
    <source>
        <dbReference type="EMBL" id="MDQ0365637.1"/>
    </source>
</evidence>
<dbReference type="Gene3D" id="3.90.226.10">
    <property type="entry name" value="2-enoyl-CoA Hydratase, Chain A, domain 1"/>
    <property type="match status" value="1"/>
</dbReference>